<organism evidence="7 8">
    <name type="scientific">Arachis hypogaea</name>
    <name type="common">Peanut</name>
    <dbReference type="NCBI Taxonomy" id="3818"/>
    <lineage>
        <taxon>Eukaryota</taxon>
        <taxon>Viridiplantae</taxon>
        <taxon>Streptophyta</taxon>
        <taxon>Embryophyta</taxon>
        <taxon>Tracheophyta</taxon>
        <taxon>Spermatophyta</taxon>
        <taxon>Magnoliopsida</taxon>
        <taxon>eudicotyledons</taxon>
        <taxon>Gunneridae</taxon>
        <taxon>Pentapetalae</taxon>
        <taxon>rosids</taxon>
        <taxon>fabids</taxon>
        <taxon>Fabales</taxon>
        <taxon>Fabaceae</taxon>
        <taxon>Papilionoideae</taxon>
        <taxon>50 kb inversion clade</taxon>
        <taxon>dalbergioids sensu lato</taxon>
        <taxon>Dalbergieae</taxon>
        <taxon>Pterocarpus clade</taxon>
        <taxon>Arachis</taxon>
    </lineage>
</organism>
<dbReference type="GO" id="GO:0070847">
    <property type="term" value="C:core mediator complex"/>
    <property type="evidence" value="ECO:0007669"/>
    <property type="project" value="TreeGrafter"/>
</dbReference>
<keyword evidence="8" id="KW-1185">Reference proteome</keyword>
<evidence type="ECO:0000256" key="2">
    <source>
        <dbReference type="ARBA" id="ARBA00009814"/>
    </source>
</evidence>
<keyword evidence="3" id="KW-0805">Transcription regulation</keyword>
<dbReference type="GO" id="GO:0003712">
    <property type="term" value="F:transcription coregulator activity"/>
    <property type="evidence" value="ECO:0007669"/>
    <property type="project" value="InterPro"/>
</dbReference>
<evidence type="ECO:0000313" key="8">
    <source>
        <dbReference type="Proteomes" id="UP000289738"/>
    </source>
</evidence>
<dbReference type="GO" id="GO:0006357">
    <property type="term" value="P:regulation of transcription by RNA polymerase II"/>
    <property type="evidence" value="ECO:0007669"/>
    <property type="project" value="InterPro"/>
</dbReference>
<feature type="region of interest" description="Disordered" evidence="6">
    <location>
        <begin position="36"/>
        <end position="99"/>
    </location>
</feature>
<keyword evidence="4" id="KW-0804">Transcription</keyword>
<dbReference type="EMBL" id="SDMP01000010">
    <property type="protein sequence ID" value="RYR35403.1"/>
    <property type="molecule type" value="Genomic_DNA"/>
</dbReference>
<evidence type="ECO:0000256" key="1">
    <source>
        <dbReference type="ARBA" id="ARBA00004123"/>
    </source>
</evidence>
<evidence type="ECO:0000313" key="7">
    <source>
        <dbReference type="EMBL" id="RYR35403.1"/>
    </source>
</evidence>
<evidence type="ECO:0000256" key="5">
    <source>
        <dbReference type="ARBA" id="ARBA00023242"/>
    </source>
</evidence>
<dbReference type="GO" id="GO:0016592">
    <property type="term" value="C:mediator complex"/>
    <property type="evidence" value="ECO:0007669"/>
    <property type="project" value="InterPro"/>
</dbReference>
<gene>
    <name evidence="7" type="ORF">Ahy_A10g050552</name>
</gene>
<protein>
    <submittedName>
        <fullName evidence="7">Uncharacterized protein</fullName>
    </submittedName>
</protein>
<dbReference type="PANTHER" id="PTHR13321:SF2">
    <property type="entry name" value="MEDIATOR OF RNA POLYMERASE II TRANSCRIPTION SUBUNIT 18"/>
    <property type="match status" value="1"/>
</dbReference>
<evidence type="ECO:0000256" key="4">
    <source>
        <dbReference type="ARBA" id="ARBA00023163"/>
    </source>
</evidence>
<comment type="subcellular location">
    <subcellularLocation>
        <location evidence="1">Nucleus</location>
    </subcellularLocation>
</comment>
<evidence type="ECO:0000256" key="6">
    <source>
        <dbReference type="SAM" id="MobiDB-lite"/>
    </source>
</evidence>
<dbReference type="AlphaFoldDB" id="A0A445B9Q3"/>
<feature type="compositionally biased region" description="Polar residues" evidence="6">
    <location>
        <begin position="71"/>
        <end position="99"/>
    </location>
</feature>
<proteinExistence type="inferred from homology"/>
<comment type="caution">
    <text evidence="7">The sequence shown here is derived from an EMBL/GenBank/DDBJ whole genome shotgun (WGS) entry which is preliminary data.</text>
</comment>
<accession>A0A445B9Q3</accession>
<evidence type="ECO:0000256" key="3">
    <source>
        <dbReference type="ARBA" id="ARBA00023015"/>
    </source>
</evidence>
<dbReference type="PANTHER" id="PTHR13321">
    <property type="entry name" value="MEDIATOR OF RNA POLYMERASE II TRANSCRIPTION, SUBUNIT 18"/>
    <property type="match status" value="1"/>
</dbReference>
<dbReference type="Proteomes" id="UP000289738">
    <property type="component" value="Chromosome A10"/>
</dbReference>
<reference evidence="7 8" key="1">
    <citation type="submission" date="2019-01" db="EMBL/GenBank/DDBJ databases">
        <title>Sequencing of cultivated peanut Arachis hypogaea provides insights into genome evolution and oil improvement.</title>
        <authorList>
            <person name="Chen X."/>
        </authorList>
    </citation>
    <scope>NUCLEOTIDE SEQUENCE [LARGE SCALE GENOMIC DNA]</scope>
    <source>
        <strain evidence="8">cv. Fuhuasheng</strain>
        <tissue evidence="7">Leaves</tissue>
    </source>
</reference>
<name>A0A445B9Q3_ARAHY</name>
<sequence>MECMFENEIGPLSKFEKRFNPLIKIADDKIVKKPFNRLVTGRLNRTGNQSGEKKKQKKPTHPQSPREFSPSPHQTPSSFQLPGRNTQQALAPSQPKNPASWTELPPPFVCVSVSAASSFSFSVASPLSSSARLPFPGEIAARGLQLVRRGVAVVWPSCLRRPAVVFLLTVEVGDINGQVRLLLSVKGAMPLDEGLAIGFNTFNWNKGEYGMRGSRISMCKKSRKQHVEALEILLQGLCGVQRERLRIHEICLKSGPNLGPVASEVRLLCDLEQAEPSWTVRHIGGAMRGAGAEQISVLGCTNHCNGVINQ</sequence>
<keyword evidence="5" id="KW-0539">Nucleus</keyword>
<comment type="similarity">
    <text evidence="2">Belongs to the Mediator complex subunit 18 family.</text>
</comment>
<dbReference type="InterPro" id="IPR019095">
    <property type="entry name" value="Mediator_Med18"/>
</dbReference>
<dbReference type="GO" id="GO:0006369">
    <property type="term" value="P:termination of RNA polymerase II transcription"/>
    <property type="evidence" value="ECO:0007669"/>
    <property type="project" value="TreeGrafter"/>
</dbReference>